<dbReference type="Pfam" id="PF04104">
    <property type="entry name" value="DNA_primase_lrg"/>
    <property type="match status" value="1"/>
</dbReference>
<comment type="subunit">
    <text evidence="7">Heterodimer of a small subunit (PriS) and a large subunit (PriL).</text>
</comment>
<comment type="cofactor">
    <cofactor evidence="7">
        <name>[4Fe-4S] cluster</name>
        <dbReference type="ChEBI" id="CHEBI:49883"/>
    </cofactor>
    <text evidence="7">Binds 1 [4Fe-4S] cluster.</text>
</comment>
<dbReference type="HAMAP" id="MF_00701">
    <property type="entry name" value="DNA_primase_lrg_arc"/>
    <property type="match status" value="1"/>
</dbReference>
<accession>E3GYM2</accession>
<keyword evidence="3 7" id="KW-0235">DNA replication</keyword>
<dbReference type="InterPro" id="IPR023642">
    <property type="entry name" value="DNA_primase_lsu_PriL"/>
</dbReference>
<feature type="binding site" evidence="7">
    <location>
        <position position="376"/>
    </location>
    <ligand>
        <name>[4Fe-4S] cluster</name>
        <dbReference type="ChEBI" id="CHEBI:49883"/>
    </ligand>
</feature>
<keyword evidence="1 7" id="KW-0004">4Fe-4S</keyword>
<reference evidence="9 10" key="1">
    <citation type="journal article" date="2010" name="Stand. Genomic Sci.">
        <title>Complete genome sequence of Methanothermus fervidus type strain (V24S).</title>
        <authorList>
            <person name="Anderson I."/>
            <person name="Djao O.D."/>
            <person name="Misra M."/>
            <person name="Chertkov O."/>
            <person name="Nolan M."/>
            <person name="Lucas S."/>
            <person name="Lapidus A."/>
            <person name="Del Rio T.G."/>
            <person name="Tice H."/>
            <person name="Cheng J.F."/>
            <person name="Tapia R."/>
            <person name="Han C."/>
            <person name="Goodwin L."/>
            <person name="Pitluck S."/>
            <person name="Liolios K."/>
            <person name="Ivanova N."/>
            <person name="Mavromatis K."/>
            <person name="Mikhailova N."/>
            <person name="Pati A."/>
            <person name="Brambilla E."/>
            <person name="Chen A."/>
            <person name="Palaniappan K."/>
            <person name="Land M."/>
            <person name="Hauser L."/>
            <person name="Chang Y.J."/>
            <person name="Jeffries C.D."/>
            <person name="Sikorski J."/>
            <person name="Spring S."/>
            <person name="Rohde M."/>
            <person name="Eichinger K."/>
            <person name="Huber H."/>
            <person name="Wirth R."/>
            <person name="Goker M."/>
            <person name="Detter J.C."/>
            <person name="Woyke T."/>
            <person name="Bristow J."/>
            <person name="Eisen J.A."/>
            <person name="Markowitz V."/>
            <person name="Hugenholtz P."/>
            <person name="Klenk H.P."/>
            <person name="Kyrpides N.C."/>
        </authorList>
    </citation>
    <scope>NUCLEOTIDE SEQUENCE [LARGE SCALE GENOMIC DNA]</scope>
    <source>
        <strain evidence="10">ATCC 43054 / DSM 2088 / JCM 10308 / V24 S</strain>
    </source>
</reference>
<protein>
    <recommendedName>
        <fullName evidence="7">DNA primase large subunit PriL</fullName>
    </recommendedName>
</protein>
<comment type="similarity">
    <text evidence="7">Belongs to the eukaryotic-type primase large subunit family.</text>
</comment>
<dbReference type="InterPro" id="IPR058560">
    <property type="entry name" value="DNA_primase_C"/>
</dbReference>
<dbReference type="Proteomes" id="UP000002315">
    <property type="component" value="Chromosome"/>
</dbReference>
<name>E3GYM2_METFV</name>
<dbReference type="STRING" id="523846.Mfer_0605"/>
<feature type="binding site" evidence="7">
    <location>
        <position position="249"/>
    </location>
    <ligand>
        <name>[4Fe-4S] cluster</name>
        <dbReference type="ChEBI" id="CHEBI:49883"/>
    </ligand>
</feature>
<dbReference type="GO" id="GO:0051539">
    <property type="term" value="F:4 iron, 4 sulfur cluster binding"/>
    <property type="evidence" value="ECO:0007669"/>
    <property type="project" value="UniProtKB-UniRule"/>
</dbReference>
<evidence type="ECO:0000313" key="9">
    <source>
        <dbReference type="EMBL" id="ADP77404.1"/>
    </source>
</evidence>
<dbReference type="KEGG" id="mfv:Mfer_0605"/>
<dbReference type="GO" id="GO:0003899">
    <property type="term" value="F:DNA-directed RNA polymerase activity"/>
    <property type="evidence" value="ECO:0007669"/>
    <property type="project" value="InterPro"/>
</dbReference>
<dbReference type="OrthoDB" id="46081at2157"/>
<dbReference type="EMBL" id="CP002278">
    <property type="protein sequence ID" value="ADP77404.1"/>
    <property type="molecule type" value="Genomic_DNA"/>
</dbReference>
<feature type="binding site" evidence="7">
    <location>
        <position position="370"/>
    </location>
    <ligand>
        <name>[4Fe-4S] cluster</name>
        <dbReference type="ChEBI" id="CHEBI:49883"/>
    </ligand>
</feature>
<dbReference type="GO" id="GO:0046872">
    <property type="term" value="F:metal ion binding"/>
    <property type="evidence" value="ECO:0007669"/>
    <property type="project" value="UniProtKB-KW"/>
</dbReference>
<evidence type="ECO:0000256" key="4">
    <source>
        <dbReference type="ARBA" id="ARBA00022723"/>
    </source>
</evidence>
<evidence type="ECO:0000259" key="8">
    <source>
        <dbReference type="Pfam" id="PF04104"/>
    </source>
</evidence>
<feature type="domain" description="DNA primase large subunit C-terminal" evidence="8">
    <location>
        <begin position="241"/>
        <end position="366"/>
    </location>
</feature>
<dbReference type="GO" id="GO:1990077">
    <property type="term" value="C:primosome complex"/>
    <property type="evidence" value="ECO:0007669"/>
    <property type="project" value="UniProtKB-KW"/>
</dbReference>
<evidence type="ECO:0000256" key="6">
    <source>
        <dbReference type="ARBA" id="ARBA00023014"/>
    </source>
</evidence>
<comment type="function">
    <text evidence="7">Regulatory subunit of DNA primase, an RNA polymerase that catalyzes the synthesis of short RNA molecules used as primers for DNA polymerase during DNA replication. Stabilizes and modulates the activity of the small subunit, increasing the rate of DNA synthesis, and conferring RNA synthesis capability. The DNA polymerase activity may enable DNA primase to also catalyze primer extension after primer synthesis. May also play a role in DNA repair.</text>
</comment>
<sequence length="393" mass="45669">MKIFFIDPLSKEGKEIIRQDDSLDNLFDKQSIGYSYADIGLARLKWYFNKNFREYEFLFDENIAEYDVKAFYALAQAIAIKFGSSSRESRILIDSQKELTKERLKLYPRLEEKFIEKFGDIVKWTELKDAIKYGNIRFKDLLLDEGKVILSEKKFQEKFGKRFKNRDIGRFYRKIVGNKLKDIISGIVAAKVKKYINKVYEKVKSQEIKPHPNIKKIAKEISRITTRPSNIVIKPMKKSPLDPNAFPPCIKKALQGVKSGLRNYAIVTLLTPFLSRARLCPTLSGKRNLKISDYDPKLNILKNEILPMIYKAAERCDPPLFEDDPQEKRNIIAKLGFGLHEEPHLENEGESEWYSPMNCDKIQIYAPELCDPDETCKKVNNPLVYYLKKKGGD</sequence>
<keyword evidence="5 7" id="KW-0408">Iron</keyword>
<evidence type="ECO:0000256" key="5">
    <source>
        <dbReference type="ARBA" id="ARBA00023004"/>
    </source>
</evidence>
<evidence type="ECO:0000313" key="10">
    <source>
        <dbReference type="Proteomes" id="UP000002315"/>
    </source>
</evidence>
<dbReference type="HOGENOM" id="CLU_626450_0_0_2"/>
<evidence type="ECO:0000256" key="2">
    <source>
        <dbReference type="ARBA" id="ARBA00022515"/>
    </source>
</evidence>
<evidence type="ECO:0000256" key="7">
    <source>
        <dbReference type="HAMAP-Rule" id="MF_00701"/>
    </source>
</evidence>
<dbReference type="GO" id="GO:0006269">
    <property type="term" value="P:DNA replication, synthesis of primer"/>
    <property type="evidence" value="ECO:0007669"/>
    <property type="project" value="UniProtKB-UniRule"/>
</dbReference>
<evidence type="ECO:0000256" key="1">
    <source>
        <dbReference type="ARBA" id="ARBA00022485"/>
    </source>
</evidence>
<gene>
    <name evidence="7" type="primary">priL</name>
    <name evidence="9" type="ordered locus">Mfer_0605</name>
</gene>
<keyword evidence="2 7" id="KW-0639">Primosome</keyword>
<keyword evidence="6 7" id="KW-0411">Iron-sulfur</keyword>
<feature type="binding site" evidence="7">
    <location>
        <position position="359"/>
    </location>
    <ligand>
        <name>[4Fe-4S] cluster</name>
        <dbReference type="ChEBI" id="CHEBI:49883"/>
    </ligand>
</feature>
<keyword evidence="4 7" id="KW-0479">Metal-binding</keyword>
<keyword evidence="10" id="KW-1185">Reference proteome</keyword>
<evidence type="ECO:0000256" key="3">
    <source>
        <dbReference type="ARBA" id="ARBA00022705"/>
    </source>
</evidence>
<dbReference type="AlphaFoldDB" id="E3GYM2"/>
<proteinExistence type="inferred from homology"/>
<organism evidence="9 10">
    <name type="scientific">Methanothermus fervidus (strain ATCC 43054 / DSM 2088 / JCM 10308 / V24 S)</name>
    <dbReference type="NCBI Taxonomy" id="523846"/>
    <lineage>
        <taxon>Archaea</taxon>
        <taxon>Methanobacteriati</taxon>
        <taxon>Methanobacteriota</taxon>
        <taxon>Methanomada group</taxon>
        <taxon>Methanobacteria</taxon>
        <taxon>Methanobacteriales</taxon>
        <taxon>Methanothermaceae</taxon>
        <taxon>Methanothermus</taxon>
    </lineage>
</organism>